<evidence type="ECO:0000313" key="2">
    <source>
        <dbReference type="Proteomes" id="UP000006468"/>
    </source>
</evidence>
<protein>
    <submittedName>
        <fullName evidence="1">Uncharacterized protein</fullName>
    </submittedName>
</protein>
<dbReference type="HOGENOM" id="CLU_1956705_0_0_5"/>
<gene>
    <name evidence="1" type="ORF">GXY_06905</name>
</gene>
<comment type="caution">
    <text evidence="1">The sequence shown here is derived from an EMBL/GenBank/DDBJ whole genome shotgun (WGS) entry which is preliminary data.</text>
</comment>
<organism evidence="1 2">
    <name type="scientific">Novacetimonas hansenii ATCC 23769</name>
    <dbReference type="NCBI Taxonomy" id="714995"/>
    <lineage>
        <taxon>Bacteria</taxon>
        <taxon>Pseudomonadati</taxon>
        <taxon>Pseudomonadota</taxon>
        <taxon>Alphaproteobacteria</taxon>
        <taxon>Acetobacterales</taxon>
        <taxon>Acetobacteraceae</taxon>
        <taxon>Novacetimonas</taxon>
    </lineage>
</organism>
<sequence>MILNIKLELALTPEISFVWRGIIRVIRELLPRYPAEPIDMGQLISSRGAFYGSSLTQPCLCNLDRGSTFLRVSYEPLKLRIMIDQPPCLGGRCVSRLLLRLFNIMTAFQDADIRDFTFRTLIPAGSTS</sequence>
<dbReference type="Proteomes" id="UP000006468">
    <property type="component" value="Chromosome"/>
</dbReference>
<evidence type="ECO:0000313" key="1">
    <source>
        <dbReference type="EMBL" id="EFG84721.1"/>
    </source>
</evidence>
<accession>D5QE18</accession>
<reference evidence="1 2" key="1">
    <citation type="journal article" date="2010" name="J. Bacteriol.">
        <title>Genome sequence of a cellulose-producing bacterium, Gluconacetobacter hansenii ATCC 23769.</title>
        <authorList>
            <person name="Iyer P.R."/>
            <person name="Geib S.M."/>
            <person name="Catchmark J."/>
            <person name="Kao T.H."/>
            <person name="Tien M."/>
        </authorList>
    </citation>
    <scope>NUCLEOTIDE SEQUENCE [LARGE SCALE GENOMIC DNA]</scope>
    <source>
        <strain evidence="1 2">ATCC 23769</strain>
    </source>
</reference>
<name>D5QE18_NOVHA</name>
<dbReference type="AlphaFoldDB" id="D5QE18"/>
<dbReference type="EMBL" id="ADTV01000024">
    <property type="protein sequence ID" value="EFG84721.1"/>
    <property type="molecule type" value="Genomic_DNA"/>
</dbReference>
<proteinExistence type="predicted"/>